<dbReference type="NCBIfam" id="TIGR02094">
    <property type="entry name" value="more_P_ylases"/>
    <property type="match status" value="1"/>
</dbReference>
<evidence type="ECO:0000256" key="4">
    <source>
        <dbReference type="PIRSR" id="PIRSR000460-1"/>
    </source>
</evidence>
<keyword evidence="4" id="KW-0663">Pyridoxal phosphate</keyword>
<dbReference type="Gene3D" id="3.40.50.2000">
    <property type="entry name" value="Glycogen Phosphorylase B"/>
    <property type="match status" value="3"/>
</dbReference>
<dbReference type="Proteomes" id="UP000298234">
    <property type="component" value="Unassembled WGS sequence"/>
</dbReference>
<evidence type="ECO:0000256" key="3">
    <source>
        <dbReference type="ARBA" id="ARBA00022533"/>
    </source>
</evidence>
<dbReference type="PANTHER" id="PTHR42655:SF1">
    <property type="entry name" value="GLYCOGEN PHOSPHORYLASE"/>
    <property type="match status" value="1"/>
</dbReference>
<gene>
    <name evidence="6" type="primary">glgP</name>
    <name evidence="6" type="ORF">E3D37_02975</name>
</gene>
<dbReference type="AlphaFoldDB" id="A0AAX2S017"/>
<comment type="catalytic activity">
    <reaction evidence="1">
        <text>[(1-&gt;4)-alpha-D-glucosyl](n) + phosphate = [(1-&gt;4)-alpha-D-glucosyl](n-1) + alpha-D-glucose 1-phosphate</text>
        <dbReference type="Rhea" id="RHEA:41732"/>
        <dbReference type="Rhea" id="RHEA-COMP:9584"/>
        <dbReference type="Rhea" id="RHEA-COMP:9586"/>
        <dbReference type="ChEBI" id="CHEBI:15444"/>
        <dbReference type="ChEBI" id="CHEBI:43474"/>
        <dbReference type="ChEBI" id="CHEBI:58601"/>
        <dbReference type="EC" id="2.4.1.1"/>
    </reaction>
</comment>
<dbReference type="InterPro" id="IPR000811">
    <property type="entry name" value="Glyco_trans_35"/>
</dbReference>
<comment type="similarity">
    <text evidence="2">Belongs to the glycogen phosphorylase family.</text>
</comment>
<dbReference type="GO" id="GO:0005975">
    <property type="term" value="P:carbohydrate metabolic process"/>
    <property type="evidence" value="ECO:0007669"/>
    <property type="project" value="InterPro"/>
</dbReference>
<protein>
    <submittedName>
        <fullName evidence="6">Alpha-glucan family phosphorylase</fullName>
    </submittedName>
</protein>
<dbReference type="RefSeq" id="WP_134319669.1">
    <property type="nucleotide sequence ID" value="NZ_SNSF01000023.1"/>
</dbReference>
<evidence type="ECO:0000313" key="7">
    <source>
        <dbReference type="Proteomes" id="UP000298234"/>
    </source>
</evidence>
<evidence type="ECO:0000256" key="2">
    <source>
        <dbReference type="ARBA" id="ARBA00006047"/>
    </source>
</evidence>
<sequence length="836" mass="94314">MFAFPARPLPQSLEALTELALNLRWTWNHALDELWKAIDLELWERTGNPWIILQNVSQRRLDELCVDERFNTTLVSALSDLRSYMSDEGWWHTREASDGIRPVIAYFSMEFGLSEAFPLYAGGLGVLAGDFLKTASDLGIPLIGIGLLFHEGYFRQGIDADGWQREAYPYNDPTSLPIQPVVDADGAWLKVRLELPGRSLFLRVWQAIVGRTKLYLLDSNDLLNRVADRAITSKLYAGGVEMRLLQEMCLGVGGYATLDALNVHPDVCHLNEGHAALVVLERARRFMTQAGCTFRDAWWATRAGNVFTTHTPVSAGFDRFPPALALAYLGQYAHDFDIAPQALLALGRIDRSDSAEPFNLACLAMRGAAQTNAVSRLHADVTRAMFATLYPRWPTEETPISYVTNAVHVPTWDSAWSDALWTDACGKARWLGATDDHANAILATSDEALWALAGEQRRDLVRFARERLAWQLGQRGEPQEKVADASRVLDPNILTIGIARRFTGYKRPNLLLTDPARLERLLTNEPHPVQLIVAGKAHPDDREGKSLIHAWFNFSHIPQLRNRVVFLEDYDIAIAQQLVQGVDVWVNTPRRPWEACGTSGMKVLVNGGLNVSSLDGWWAEAYRPDLGWAIDSSSDGTDDEDASHLYELLEREIVPAFYGRDELGIPREWVKRMRASMAVLAPRFSSNRMLREYLENYYLPAASVFRNRSRNRGEVARELAAWAANLESRWHELHFGSLSACREGDEWRFCLPVYFGELPSEWLRVELFADNDNDDHGASECWSMVQGEPIAGSMHGYIFRASVKTPRPAEHYTPRVRACREGVFTPSEISTVAWYR</sequence>
<accession>A0AAX2S017</accession>
<evidence type="ECO:0000313" key="6">
    <source>
        <dbReference type="EMBL" id="TEU54052.1"/>
    </source>
</evidence>
<feature type="modified residue" description="N6-(pyridoxal phosphate)lysine" evidence="4">
    <location>
        <position position="602"/>
    </location>
</feature>
<reference evidence="6 7" key="1">
    <citation type="submission" date="2019-03" db="EMBL/GenBank/DDBJ databases">
        <title>Burkholderia cepacia outbreak.</title>
        <authorList>
            <person name="Farzana R."/>
            <person name="Walsh T.R."/>
        </authorList>
    </citation>
    <scope>NUCLEOTIDE SEQUENCE [LARGE SCALE GENOMIC DNA]</scope>
    <source>
        <strain evidence="7">d13</strain>
    </source>
</reference>
<comment type="caution">
    <text evidence="6">The sequence shown here is derived from an EMBL/GenBank/DDBJ whole genome shotgun (WGS) entry which is preliminary data.</text>
</comment>
<dbReference type="EMBL" id="SNSQ01000002">
    <property type="protein sequence ID" value="TEU54052.1"/>
    <property type="molecule type" value="Genomic_DNA"/>
</dbReference>
<organism evidence="6 7">
    <name type="scientific">Burkholderia cepacia</name>
    <name type="common">Pseudomonas cepacia</name>
    <dbReference type="NCBI Taxonomy" id="292"/>
    <lineage>
        <taxon>Bacteria</taxon>
        <taxon>Pseudomonadati</taxon>
        <taxon>Pseudomonadota</taxon>
        <taxon>Betaproteobacteria</taxon>
        <taxon>Burkholderiales</taxon>
        <taxon>Burkholderiaceae</taxon>
        <taxon>Burkholderia</taxon>
        <taxon>Burkholderia cepacia complex</taxon>
    </lineage>
</organism>
<name>A0AAX2S017_BURCE</name>
<dbReference type="InterPro" id="IPR011834">
    <property type="entry name" value="Agluc_phsphrylas"/>
</dbReference>
<dbReference type="InterPro" id="IPR024517">
    <property type="entry name" value="Glycogen_phosphorylase_DUF3417"/>
</dbReference>
<evidence type="ECO:0000259" key="5">
    <source>
        <dbReference type="Pfam" id="PF11897"/>
    </source>
</evidence>
<dbReference type="PANTHER" id="PTHR42655">
    <property type="entry name" value="GLYCOGEN PHOSPHORYLASE"/>
    <property type="match status" value="1"/>
</dbReference>
<dbReference type="Pfam" id="PF11897">
    <property type="entry name" value="DUF3417"/>
    <property type="match status" value="1"/>
</dbReference>
<dbReference type="SUPFAM" id="SSF53756">
    <property type="entry name" value="UDP-Glycosyltransferase/glycogen phosphorylase"/>
    <property type="match status" value="1"/>
</dbReference>
<dbReference type="GO" id="GO:0008184">
    <property type="term" value="F:glycogen phosphorylase activity"/>
    <property type="evidence" value="ECO:0007669"/>
    <property type="project" value="InterPro"/>
</dbReference>
<dbReference type="PIRSF" id="PIRSF000460">
    <property type="entry name" value="Pprylas_GlgP"/>
    <property type="match status" value="1"/>
</dbReference>
<feature type="domain" description="DUF3417" evidence="5">
    <location>
        <begin position="9"/>
        <end position="116"/>
    </location>
</feature>
<proteinExistence type="inferred from homology"/>
<dbReference type="Pfam" id="PF00343">
    <property type="entry name" value="Phosphorylase"/>
    <property type="match status" value="1"/>
</dbReference>
<keyword evidence="3" id="KW-0021">Allosteric enzyme</keyword>
<dbReference type="GO" id="GO:0030170">
    <property type="term" value="F:pyridoxal phosphate binding"/>
    <property type="evidence" value="ECO:0007669"/>
    <property type="project" value="InterPro"/>
</dbReference>
<evidence type="ECO:0000256" key="1">
    <source>
        <dbReference type="ARBA" id="ARBA00001275"/>
    </source>
</evidence>
<dbReference type="InterPro" id="IPR052182">
    <property type="entry name" value="Glycogen/Maltodextrin_Phosph"/>
</dbReference>